<dbReference type="Gene3D" id="3.90.1680.10">
    <property type="entry name" value="SOS response associated peptidase-like"/>
    <property type="match status" value="1"/>
</dbReference>
<sequence>MCGRYAATKDPATLMKEFDAADGTEGQAPTENYNVAPTKNVVSVVERHPRDADGNVQEDEPAVRSLRVMRWGLVPFWAKDAGIGSRMINTRAETASEKPAFRKALTRRRCLIPADGWYEWRPVEGAAKKTPKEPFYMTTRDGSSLAFAGIWETWRDPKGEPDAPPLITCSVITTDAIGQLAGIHDRMPLVLPGDRWQDWLDPDRTDAAGLLEPPGVDWADSLELRPVSTRVNSVRNNGPELLARAEAEAANLDSADGADSADDGALFDVPNPK</sequence>
<keyword evidence="4 8" id="KW-0378">Hydrolase</keyword>
<evidence type="ECO:0000256" key="3">
    <source>
        <dbReference type="ARBA" id="ARBA00022763"/>
    </source>
</evidence>
<evidence type="ECO:0000256" key="4">
    <source>
        <dbReference type="ARBA" id="ARBA00022801"/>
    </source>
</evidence>
<evidence type="ECO:0000256" key="8">
    <source>
        <dbReference type="RuleBase" id="RU364100"/>
    </source>
</evidence>
<dbReference type="AlphaFoldDB" id="A0A934QU94"/>
<evidence type="ECO:0000256" key="7">
    <source>
        <dbReference type="ARBA" id="ARBA00023239"/>
    </source>
</evidence>
<dbReference type="Proteomes" id="UP000635245">
    <property type="component" value="Unassembled WGS sequence"/>
</dbReference>
<dbReference type="PANTHER" id="PTHR13604:SF0">
    <property type="entry name" value="ABASIC SITE PROCESSING PROTEIN HMCES"/>
    <property type="match status" value="1"/>
</dbReference>
<dbReference type="RefSeq" id="WP_200318758.1">
    <property type="nucleotide sequence ID" value="NZ_JAENJH010000003.1"/>
</dbReference>
<dbReference type="EMBL" id="JAENJH010000003">
    <property type="protein sequence ID" value="MBK1785734.1"/>
    <property type="molecule type" value="Genomic_DNA"/>
</dbReference>
<dbReference type="InterPro" id="IPR036590">
    <property type="entry name" value="SRAP-like"/>
</dbReference>
<evidence type="ECO:0000313" key="10">
    <source>
        <dbReference type="EMBL" id="MBK1785734.1"/>
    </source>
</evidence>
<accession>A0A934QU94</accession>
<keyword evidence="6" id="KW-0238">DNA-binding</keyword>
<name>A0A934QU94_9PSEU</name>
<organism evidence="10 11">
    <name type="scientific">Prauserella cavernicola</name>
    <dbReference type="NCBI Taxonomy" id="2800127"/>
    <lineage>
        <taxon>Bacteria</taxon>
        <taxon>Bacillati</taxon>
        <taxon>Actinomycetota</taxon>
        <taxon>Actinomycetes</taxon>
        <taxon>Pseudonocardiales</taxon>
        <taxon>Pseudonocardiaceae</taxon>
        <taxon>Prauserella</taxon>
    </lineage>
</organism>
<dbReference type="Pfam" id="PF02586">
    <property type="entry name" value="SRAP"/>
    <property type="match status" value="1"/>
</dbReference>
<dbReference type="InterPro" id="IPR003738">
    <property type="entry name" value="SRAP"/>
</dbReference>
<keyword evidence="11" id="KW-1185">Reference proteome</keyword>
<dbReference type="PANTHER" id="PTHR13604">
    <property type="entry name" value="DC12-RELATED"/>
    <property type="match status" value="1"/>
</dbReference>
<gene>
    <name evidence="10" type="ORF">JHE00_15490</name>
</gene>
<evidence type="ECO:0000256" key="1">
    <source>
        <dbReference type="ARBA" id="ARBA00008136"/>
    </source>
</evidence>
<reference evidence="10" key="1">
    <citation type="submission" date="2020-12" db="EMBL/GenBank/DDBJ databases">
        <title>Prauserella sp. ASG 168, a novel actinomycete isolated from cave rock.</title>
        <authorList>
            <person name="Suriyachadkun C."/>
        </authorList>
    </citation>
    <scope>NUCLEOTIDE SEQUENCE</scope>
    <source>
        <strain evidence="10">ASG 168</strain>
    </source>
</reference>
<dbReference type="GO" id="GO:0106300">
    <property type="term" value="P:protein-DNA covalent cross-linking repair"/>
    <property type="evidence" value="ECO:0007669"/>
    <property type="project" value="InterPro"/>
</dbReference>
<evidence type="ECO:0000256" key="9">
    <source>
        <dbReference type="SAM" id="MobiDB-lite"/>
    </source>
</evidence>
<protein>
    <recommendedName>
        <fullName evidence="8">Abasic site processing protein</fullName>
        <ecNumber evidence="8">3.4.-.-</ecNumber>
    </recommendedName>
</protein>
<dbReference type="GO" id="GO:0006508">
    <property type="term" value="P:proteolysis"/>
    <property type="evidence" value="ECO:0007669"/>
    <property type="project" value="UniProtKB-KW"/>
</dbReference>
<dbReference type="EC" id="3.4.-.-" evidence="8"/>
<comment type="similarity">
    <text evidence="1 8">Belongs to the SOS response-associated peptidase family.</text>
</comment>
<dbReference type="SUPFAM" id="SSF143081">
    <property type="entry name" value="BB1717-like"/>
    <property type="match status" value="1"/>
</dbReference>
<keyword evidence="2 8" id="KW-0645">Protease</keyword>
<evidence type="ECO:0000256" key="6">
    <source>
        <dbReference type="ARBA" id="ARBA00023125"/>
    </source>
</evidence>
<evidence type="ECO:0000256" key="2">
    <source>
        <dbReference type="ARBA" id="ARBA00022670"/>
    </source>
</evidence>
<dbReference type="GO" id="GO:0016829">
    <property type="term" value="F:lyase activity"/>
    <property type="evidence" value="ECO:0007669"/>
    <property type="project" value="UniProtKB-KW"/>
</dbReference>
<dbReference type="GO" id="GO:0003697">
    <property type="term" value="F:single-stranded DNA binding"/>
    <property type="evidence" value="ECO:0007669"/>
    <property type="project" value="InterPro"/>
</dbReference>
<keyword evidence="5" id="KW-0190">Covalent protein-DNA linkage</keyword>
<evidence type="ECO:0000313" key="11">
    <source>
        <dbReference type="Proteomes" id="UP000635245"/>
    </source>
</evidence>
<dbReference type="GO" id="GO:0008233">
    <property type="term" value="F:peptidase activity"/>
    <property type="evidence" value="ECO:0007669"/>
    <property type="project" value="UniProtKB-KW"/>
</dbReference>
<keyword evidence="7" id="KW-0456">Lyase</keyword>
<proteinExistence type="inferred from homology"/>
<comment type="caution">
    <text evidence="10">The sequence shown here is derived from an EMBL/GenBank/DDBJ whole genome shotgun (WGS) entry which is preliminary data.</text>
</comment>
<evidence type="ECO:0000256" key="5">
    <source>
        <dbReference type="ARBA" id="ARBA00023124"/>
    </source>
</evidence>
<keyword evidence="3" id="KW-0227">DNA damage</keyword>
<feature type="region of interest" description="Disordered" evidence="9">
    <location>
        <begin position="252"/>
        <end position="273"/>
    </location>
</feature>